<organism evidence="1 2">
    <name type="scientific">Arthrobacter oryzae</name>
    <dbReference type="NCBI Taxonomy" id="409290"/>
    <lineage>
        <taxon>Bacteria</taxon>
        <taxon>Bacillati</taxon>
        <taxon>Actinomycetota</taxon>
        <taxon>Actinomycetes</taxon>
        <taxon>Micrococcales</taxon>
        <taxon>Micrococcaceae</taxon>
        <taxon>Arthrobacter</taxon>
    </lineage>
</organism>
<dbReference type="AlphaFoldDB" id="A0A495EA51"/>
<evidence type="ECO:0008006" key="3">
    <source>
        <dbReference type="Google" id="ProtNLM"/>
    </source>
</evidence>
<proteinExistence type="predicted"/>
<sequence length="62" mass="6670">MTPSVAVAAVTFDRPRELAVLLDAINNQTAQVRSICLVDSGTVPSKDVSDRHANVDYVRSEA</sequence>
<dbReference type="EMBL" id="RBIR01000009">
    <property type="protein sequence ID" value="RKR13800.1"/>
    <property type="molecule type" value="Genomic_DNA"/>
</dbReference>
<dbReference type="Proteomes" id="UP000276055">
    <property type="component" value="Unassembled WGS sequence"/>
</dbReference>
<dbReference type="RefSeq" id="WP_425266716.1">
    <property type="nucleotide sequence ID" value="NZ_RBIR01000009.1"/>
</dbReference>
<feature type="non-terminal residue" evidence="1">
    <location>
        <position position="62"/>
    </location>
</feature>
<comment type="caution">
    <text evidence="1">The sequence shown here is derived from an EMBL/GenBank/DDBJ whole genome shotgun (WGS) entry which is preliminary data.</text>
</comment>
<gene>
    <name evidence="1" type="ORF">C8D78_3462</name>
</gene>
<accession>A0A495EA51</accession>
<reference evidence="1 2" key="1">
    <citation type="submission" date="2018-10" db="EMBL/GenBank/DDBJ databases">
        <title>Genomic Encyclopedia of Type Strains, Phase IV (KMG-IV): sequencing the most valuable type-strain genomes for metagenomic binning, comparative biology and taxonomic classification.</title>
        <authorList>
            <person name="Goeker M."/>
        </authorList>
    </citation>
    <scope>NUCLEOTIDE SEQUENCE [LARGE SCALE GENOMIC DNA]</scope>
    <source>
        <strain evidence="1 2">DSM 25586</strain>
    </source>
</reference>
<evidence type="ECO:0000313" key="1">
    <source>
        <dbReference type="EMBL" id="RKR13800.1"/>
    </source>
</evidence>
<protein>
    <recommendedName>
        <fullName evidence="3">Glycosyltransferase</fullName>
    </recommendedName>
</protein>
<evidence type="ECO:0000313" key="2">
    <source>
        <dbReference type="Proteomes" id="UP000276055"/>
    </source>
</evidence>
<name>A0A495EA51_9MICC</name>